<protein>
    <submittedName>
        <fullName evidence="5">Serine/threonine protein kinase</fullName>
    </submittedName>
</protein>
<evidence type="ECO:0000256" key="2">
    <source>
        <dbReference type="ARBA" id="ARBA00022840"/>
    </source>
</evidence>
<dbReference type="InterPro" id="IPR000719">
    <property type="entry name" value="Prot_kinase_dom"/>
</dbReference>
<feature type="transmembrane region" description="Helical" evidence="3">
    <location>
        <begin position="462"/>
        <end position="490"/>
    </location>
</feature>
<feature type="transmembrane region" description="Helical" evidence="3">
    <location>
        <begin position="404"/>
        <end position="425"/>
    </location>
</feature>
<accession>A0A510PN45</accession>
<evidence type="ECO:0000313" key="6">
    <source>
        <dbReference type="Proteomes" id="UP000321223"/>
    </source>
</evidence>
<evidence type="ECO:0000313" key="5">
    <source>
        <dbReference type="EMBL" id="GCA95254.1"/>
    </source>
</evidence>
<dbReference type="InterPro" id="IPR011009">
    <property type="entry name" value="Kinase-like_dom_sf"/>
</dbReference>
<dbReference type="Gene3D" id="1.10.510.10">
    <property type="entry name" value="Transferase(Phosphotransferase) domain 1"/>
    <property type="match status" value="1"/>
</dbReference>
<dbReference type="CDD" id="cd14014">
    <property type="entry name" value="STKc_PknB_like"/>
    <property type="match status" value="1"/>
</dbReference>
<dbReference type="SUPFAM" id="SSF56112">
    <property type="entry name" value="Protein kinase-like (PK-like)"/>
    <property type="match status" value="1"/>
</dbReference>
<dbReference type="PROSITE" id="PS50011">
    <property type="entry name" value="PROTEIN_KINASE_DOM"/>
    <property type="match status" value="1"/>
</dbReference>
<dbReference type="InterPro" id="IPR008271">
    <property type="entry name" value="Ser/Thr_kinase_AS"/>
</dbReference>
<feature type="transmembrane region" description="Helical" evidence="3">
    <location>
        <begin position="510"/>
        <end position="528"/>
    </location>
</feature>
<dbReference type="AlphaFoldDB" id="A0A510PN45"/>
<keyword evidence="3" id="KW-1133">Transmembrane helix</keyword>
<reference evidence="5 6" key="1">
    <citation type="journal article" date="2019" name="Appl. Environ. Microbiol.">
        <title>Co-occurrence of broad and narrow host-range viruses infecting the toxic bloom-forming cyanobacterium Microcystis aeruginosa.</title>
        <authorList>
            <person name="Morimoto D."/>
            <person name="Tominaga K."/>
            <person name="Nishimura Y."/>
            <person name="Yoshida N."/>
            <person name="Kimura S."/>
            <person name="Sako Y."/>
            <person name="Yoshida T."/>
        </authorList>
    </citation>
    <scope>NUCLEOTIDE SEQUENCE [LARGE SCALE GENOMIC DNA]</scope>
    <source>
        <strain evidence="5 6">11-30S32</strain>
    </source>
</reference>
<dbReference type="GO" id="GO:0005524">
    <property type="term" value="F:ATP binding"/>
    <property type="evidence" value="ECO:0007669"/>
    <property type="project" value="UniProtKB-KW"/>
</dbReference>
<feature type="transmembrane region" description="Helical" evidence="3">
    <location>
        <begin position="540"/>
        <end position="562"/>
    </location>
</feature>
<sequence length="608" mass="67023">MTTLPDFSAYGYQVTEQLNQNLQGGIITYKALEIANEKPVVIKQFRFATRSDWDSYKAIEREIEVLQGLNHPGIPRYLAQFDPSNGLCLVQEYKEAQPLSKLRGFSPEEIKSIATQVLEILIYLQKRKPSIFHRDIKPENVLVDEISSVSSLADGGEIKAYLIDFGLARIGNSTMALSSLIGGTLGFMPPEQVHNQKLTKASDLYGLGATLICLITQTKSADIGTLVDFSTNKITFKDQVSKFSLGFIQWLEKMVEPNPANRYQNARLALAALKSLDLIRIPEVSLDKLELDFVANSVGQELSKTITVTNTIPDTMLQGEWSVSPHPKDPPHTPDSHSWISFSPRKFESNQVNCLLRVDTSKLKANKNYEREIVLNSNARQEKYYLKVKVKTAPLQPNVSLPPYGFILAFGLVLALISGIGLQVGLLENVIGRWIAVGIFTAIALGIYSSKNRHWFDDENDPLSVCLLLFMFLGVLGPIGWMIVVVIGVVIRWASTGVIDTFEIIDSIKIPLAISLGFGVVLAISWAIERAIRAIPWNGGRAIALSVLTAATGILTGIGAVIGFNSYLLAGLTAAALPLAGMLIYPPLKLVRLKAQHRRQESQNLIEP</sequence>
<organism evidence="5 6">
    <name type="scientific">Microcystis aeruginosa 11-30S32</name>
    <dbReference type="NCBI Taxonomy" id="2358142"/>
    <lineage>
        <taxon>Bacteria</taxon>
        <taxon>Bacillati</taxon>
        <taxon>Cyanobacteriota</taxon>
        <taxon>Cyanophyceae</taxon>
        <taxon>Oscillatoriophycideae</taxon>
        <taxon>Chroococcales</taxon>
        <taxon>Microcystaceae</taxon>
        <taxon>Microcystis</taxon>
    </lineage>
</organism>
<feature type="transmembrane region" description="Helical" evidence="3">
    <location>
        <begin position="568"/>
        <end position="588"/>
    </location>
</feature>
<feature type="domain" description="Protein kinase" evidence="4">
    <location>
        <begin position="12"/>
        <end position="279"/>
    </location>
</feature>
<keyword evidence="2" id="KW-0067">ATP-binding</keyword>
<dbReference type="PROSITE" id="PS00108">
    <property type="entry name" value="PROTEIN_KINASE_ST"/>
    <property type="match status" value="1"/>
</dbReference>
<keyword evidence="5" id="KW-0808">Transferase</keyword>
<evidence type="ECO:0000256" key="3">
    <source>
        <dbReference type="SAM" id="Phobius"/>
    </source>
</evidence>
<evidence type="ECO:0000256" key="1">
    <source>
        <dbReference type="ARBA" id="ARBA00022741"/>
    </source>
</evidence>
<dbReference type="GO" id="GO:0004674">
    <property type="term" value="F:protein serine/threonine kinase activity"/>
    <property type="evidence" value="ECO:0007669"/>
    <property type="project" value="UniProtKB-KW"/>
</dbReference>
<feature type="transmembrane region" description="Helical" evidence="3">
    <location>
        <begin position="431"/>
        <end position="450"/>
    </location>
</feature>
<keyword evidence="3" id="KW-0472">Membrane</keyword>
<dbReference type="SMART" id="SM00220">
    <property type="entry name" value="S_TKc"/>
    <property type="match status" value="1"/>
</dbReference>
<evidence type="ECO:0000259" key="4">
    <source>
        <dbReference type="PROSITE" id="PS50011"/>
    </source>
</evidence>
<dbReference type="Proteomes" id="UP000321223">
    <property type="component" value="Unassembled WGS sequence"/>
</dbReference>
<dbReference type="Gene3D" id="3.30.200.20">
    <property type="entry name" value="Phosphorylase Kinase, domain 1"/>
    <property type="match status" value="1"/>
</dbReference>
<dbReference type="RefSeq" id="WP_261779650.1">
    <property type="nucleotide sequence ID" value="NZ_BHVU01000333.1"/>
</dbReference>
<dbReference type="PANTHER" id="PTHR24363">
    <property type="entry name" value="SERINE/THREONINE PROTEIN KINASE"/>
    <property type="match status" value="1"/>
</dbReference>
<keyword evidence="5" id="KW-0723">Serine/threonine-protein kinase</keyword>
<dbReference type="PANTHER" id="PTHR24363:SF7">
    <property type="entry name" value="SERINE_THREONINE-PROTEIN KINASE-LIKE PROTEIN E"/>
    <property type="match status" value="1"/>
</dbReference>
<dbReference type="EMBL" id="BHVU01000333">
    <property type="protein sequence ID" value="GCA95254.1"/>
    <property type="molecule type" value="Genomic_DNA"/>
</dbReference>
<keyword evidence="5" id="KW-0418">Kinase</keyword>
<dbReference type="Pfam" id="PF00069">
    <property type="entry name" value="Pkinase"/>
    <property type="match status" value="1"/>
</dbReference>
<proteinExistence type="predicted"/>
<comment type="caution">
    <text evidence="5">The sequence shown here is derived from an EMBL/GenBank/DDBJ whole genome shotgun (WGS) entry which is preliminary data.</text>
</comment>
<name>A0A510PN45_MICAE</name>
<keyword evidence="3" id="KW-0812">Transmembrane</keyword>
<keyword evidence="1" id="KW-0547">Nucleotide-binding</keyword>
<gene>
    <name evidence="5" type="ORF">MAE30S32_39060</name>
</gene>